<dbReference type="InParanoid" id="A0LLR1"/>
<proteinExistence type="predicted"/>
<dbReference type="eggNOG" id="COG5339">
    <property type="taxonomic scope" value="Bacteria"/>
</dbReference>
<dbReference type="STRING" id="335543.Sfum_2685"/>
<dbReference type="Proteomes" id="UP000001784">
    <property type="component" value="Chromosome"/>
</dbReference>
<dbReference type="HOGENOM" id="CLU_515722_0_0_7"/>
<evidence type="ECO:0000313" key="3">
    <source>
        <dbReference type="Proteomes" id="UP000001784"/>
    </source>
</evidence>
<evidence type="ECO:0008006" key="4">
    <source>
        <dbReference type="Google" id="ProtNLM"/>
    </source>
</evidence>
<feature type="region of interest" description="Disordered" evidence="1">
    <location>
        <begin position="410"/>
        <end position="474"/>
    </location>
</feature>
<protein>
    <recommendedName>
        <fullName evidence="4">DUF945 domain-containing protein</fullName>
    </recommendedName>
</protein>
<dbReference type="RefSeq" id="WP_011699530.1">
    <property type="nucleotide sequence ID" value="NC_008554.1"/>
</dbReference>
<gene>
    <name evidence="2" type="ordered locus">Sfum_2685</name>
</gene>
<accession>A0LLR1</accession>
<dbReference type="AlphaFoldDB" id="A0LLR1"/>
<dbReference type="EMBL" id="CP000478">
    <property type="protein sequence ID" value="ABK18363.1"/>
    <property type="molecule type" value="Genomic_DNA"/>
</dbReference>
<dbReference type="OrthoDB" id="5496234at2"/>
<name>A0LLR1_SYNFM</name>
<keyword evidence="3" id="KW-1185">Reference proteome</keyword>
<reference evidence="2 3" key="1">
    <citation type="submission" date="2006-10" db="EMBL/GenBank/DDBJ databases">
        <title>Complete sequence of Syntrophobacter fumaroxidans MPOB.</title>
        <authorList>
            <consortium name="US DOE Joint Genome Institute"/>
            <person name="Copeland A."/>
            <person name="Lucas S."/>
            <person name="Lapidus A."/>
            <person name="Barry K."/>
            <person name="Detter J.C."/>
            <person name="Glavina del Rio T."/>
            <person name="Hammon N."/>
            <person name="Israni S."/>
            <person name="Pitluck S."/>
            <person name="Goltsman E.G."/>
            <person name="Martinez M."/>
            <person name="Schmutz J."/>
            <person name="Larimer F."/>
            <person name="Land M."/>
            <person name="Hauser L."/>
            <person name="Kyrpides N."/>
            <person name="Kim E."/>
            <person name="Boone D.R."/>
            <person name="Brockman F."/>
            <person name="Culley D."/>
            <person name="Ferry J."/>
            <person name="Gunsalus R."/>
            <person name="McInerney M.J."/>
            <person name="Morrison M."/>
            <person name="Plugge C."/>
            <person name="Rohlin L."/>
            <person name="Scholten J."/>
            <person name="Sieber J."/>
            <person name="Stams A.J.M."/>
            <person name="Worm P."/>
            <person name="Henstra A.M."/>
            <person name="Richardson P."/>
        </authorList>
    </citation>
    <scope>NUCLEOTIDE SEQUENCE [LARGE SCALE GENOMIC DNA]</scope>
    <source>
        <strain evidence="3">DSM 10017 / MPOB</strain>
    </source>
</reference>
<feature type="compositionally biased region" description="Acidic residues" evidence="1">
    <location>
        <begin position="426"/>
        <end position="447"/>
    </location>
</feature>
<dbReference type="KEGG" id="sfu:Sfum_2685"/>
<organism evidence="2 3">
    <name type="scientific">Syntrophobacter fumaroxidans (strain DSM 10017 / MPOB)</name>
    <dbReference type="NCBI Taxonomy" id="335543"/>
    <lineage>
        <taxon>Bacteria</taxon>
        <taxon>Pseudomonadati</taxon>
        <taxon>Thermodesulfobacteriota</taxon>
        <taxon>Syntrophobacteria</taxon>
        <taxon>Syntrophobacterales</taxon>
        <taxon>Syntrophobacteraceae</taxon>
        <taxon>Syntrophobacter</taxon>
    </lineage>
</organism>
<evidence type="ECO:0000256" key="1">
    <source>
        <dbReference type="SAM" id="MobiDB-lite"/>
    </source>
</evidence>
<dbReference type="Pfam" id="PF06097">
    <property type="entry name" value="DUF945"/>
    <property type="match status" value="1"/>
</dbReference>
<dbReference type="InterPro" id="IPR010352">
    <property type="entry name" value="DUF945"/>
</dbReference>
<sequence length="528" mass="56756" precursor="true">MKKLVAVLVVLAVVLGAAWAGSSYWFGMKAEEQYRQILAKASSPPMLKFLVENYKRGIFASTAKVAIEFGDMGEQARKDGNGLRFVAIQEICHGPFPMGNIGDFKPVVAVIRTTVQSFPEMNAEIKKFLDEFPELKSSENRTTVFFSGNTESVLTVPAFRRTIQKDKKTDIVWEGLSAHFLFADGLKTTTGSVNAPGLQVTTPDGTFALKAAKWAVNLHRGASSLNLGDVSTEIASIDFKGSGDKAPESFRANGIKLKIDSKESANNCVDATMTMGVEQAKAADKSFDARLSFVFRKLDAESLRKFQDAMDALNMQPPASEEEMQKRMAANYLDLAAGLLKKSPEVELTEVKFTMPEGTFNGKAKVVFTDPKGSIAENPLLLLNAVTAEAECTAQESLVRYIAAQALKNLPGGGETVPGTPGSEIAESDESPAEVPESEEEDSEEAEPGAAVPDKAPSELARPAKPGLPGAPQGKALSVEEQVALTLDQLVKQDLIVKDGANYKASASYRGGKVVLNGRTIPLENLLK</sequence>
<evidence type="ECO:0000313" key="2">
    <source>
        <dbReference type="EMBL" id="ABK18363.1"/>
    </source>
</evidence>